<dbReference type="PROSITE" id="PS51502">
    <property type="entry name" value="S_R_A_B_BARREL"/>
    <property type="match status" value="1"/>
</dbReference>
<evidence type="ECO:0000259" key="2">
    <source>
        <dbReference type="PROSITE" id="PS51502"/>
    </source>
</evidence>
<feature type="domain" description="Stress-response A/B barrel" evidence="2">
    <location>
        <begin position="3"/>
        <end position="98"/>
    </location>
</feature>
<reference evidence="3" key="1">
    <citation type="submission" date="2021-01" db="EMBL/GenBank/DDBJ databases">
        <authorList>
            <person name="Corre E."/>
            <person name="Pelletier E."/>
            <person name="Niang G."/>
            <person name="Scheremetjew M."/>
            <person name="Finn R."/>
            <person name="Kale V."/>
            <person name="Holt S."/>
            <person name="Cochrane G."/>
            <person name="Meng A."/>
            <person name="Brown T."/>
            <person name="Cohen L."/>
        </authorList>
    </citation>
    <scope>NUCLEOTIDE SEQUENCE</scope>
    <source>
        <strain evidence="3">CCMP443</strain>
    </source>
</reference>
<dbReference type="Pfam" id="PF07876">
    <property type="entry name" value="Dabb"/>
    <property type="match status" value="1"/>
</dbReference>
<evidence type="ECO:0000256" key="1">
    <source>
        <dbReference type="ARBA" id="ARBA00011738"/>
    </source>
</evidence>
<comment type="subunit">
    <text evidence="1">Homodimer.</text>
</comment>
<dbReference type="SUPFAM" id="SSF54909">
    <property type="entry name" value="Dimeric alpha+beta barrel"/>
    <property type="match status" value="1"/>
</dbReference>
<dbReference type="SMART" id="SM00886">
    <property type="entry name" value="Dabb"/>
    <property type="match status" value="1"/>
</dbReference>
<sequence length="100" mass="10962">MPVKHIVLFKFKADTGDDKISAVKDGLLALRPSLPGILDMSFGATFMHDRAQGFTHALVVDLKDKEALTEYAGNADHQAVIANHIKPNLEAPPLAMDYEF</sequence>
<accession>A0A7S0W9E2</accession>
<dbReference type="AlphaFoldDB" id="A0A7S0W9E2"/>
<proteinExistence type="predicted"/>
<organism evidence="3">
    <name type="scientific">Hemiselmis tepida</name>
    <dbReference type="NCBI Taxonomy" id="464990"/>
    <lineage>
        <taxon>Eukaryota</taxon>
        <taxon>Cryptophyceae</taxon>
        <taxon>Cryptomonadales</taxon>
        <taxon>Hemiselmidaceae</taxon>
        <taxon>Hemiselmis</taxon>
    </lineage>
</organism>
<protein>
    <recommendedName>
        <fullName evidence="2">Stress-response A/B barrel domain-containing protein</fullName>
    </recommendedName>
</protein>
<dbReference type="Gene3D" id="3.30.70.100">
    <property type="match status" value="1"/>
</dbReference>
<dbReference type="InterPro" id="IPR013097">
    <property type="entry name" value="Dabb"/>
</dbReference>
<name>A0A7S0W9E2_9CRYP</name>
<dbReference type="InterPro" id="IPR044662">
    <property type="entry name" value="HS1/DABB1-like"/>
</dbReference>
<dbReference type="PANTHER" id="PTHR33178:SF10">
    <property type="entry name" value="STRESS-RESPONSE A_B BARREL DOMAIN-CONTAINING PROTEIN"/>
    <property type="match status" value="1"/>
</dbReference>
<dbReference type="EMBL" id="HBFN01035010">
    <property type="protein sequence ID" value="CAD8806666.1"/>
    <property type="molecule type" value="Transcribed_RNA"/>
</dbReference>
<gene>
    <name evidence="3" type="ORF">HTEP1355_LOCUS20345</name>
</gene>
<evidence type="ECO:0000313" key="3">
    <source>
        <dbReference type="EMBL" id="CAD8806666.1"/>
    </source>
</evidence>
<dbReference type="InterPro" id="IPR011008">
    <property type="entry name" value="Dimeric_a/b-barrel"/>
</dbReference>
<dbReference type="PANTHER" id="PTHR33178">
    <property type="match status" value="1"/>
</dbReference>